<dbReference type="InterPro" id="IPR006146">
    <property type="entry name" value="5'-Nucleotdase_CS"/>
</dbReference>
<dbReference type="Gene3D" id="3.90.780.10">
    <property type="entry name" value="5'-Nucleotidase, C-terminal domain"/>
    <property type="match status" value="2"/>
</dbReference>
<keyword evidence="7" id="KW-0479">Metal-binding</keyword>
<feature type="domain" description="Calcineurin-like phosphoesterase" evidence="14">
    <location>
        <begin position="699"/>
        <end position="930"/>
    </location>
</feature>
<evidence type="ECO:0000313" key="17">
    <source>
        <dbReference type="Proteomes" id="UP000077856"/>
    </source>
</evidence>
<evidence type="ECO:0000259" key="14">
    <source>
        <dbReference type="Pfam" id="PF00149"/>
    </source>
</evidence>
<dbReference type="AlphaFoldDB" id="A0A160M7P6"/>
<dbReference type="GO" id="GO:0000166">
    <property type="term" value="F:nucleotide binding"/>
    <property type="evidence" value="ECO:0007669"/>
    <property type="project" value="UniProtKB-KW"/>
</dbReference>
<comment type="subcellular location">
    <subcellularLocation>
        <location evidence="4">Secreted</location>
        <location evidence="4">Cell wall</location>
        <topology evidence="4">Peptidoglycan-anchor</topology>
    </subcellularLocation>
</comment>
<dbReference type="EMBL" id="CP015506">
    <property type="protein sequence ID" value="AND38540.1"/>
    <property type="molecule type" value="Genomic_DNA"/>
</dbReference>
<keyword evidence="11" id="KW-0572">Peptidoglycan-anchor</keyword>
<organism evidence="16 17">
    <name type="scientific">Cytobacillus oceanisediminis 2691</name>
    <dbReference type="NCBI Taxonomy" id="1196031"/>
    <lineage>
        <taxon>Bacteria</taxon>
        <taxon>Bacillati</taxon>
        <taxon>Bacillota</taxon>
        <taxon>Bacilli</taxon>
        <taxon>Bacillales</taxon>
        <taxon>Bacillaceae</taxon>
        <taxon>Cytobacillus</taxon>
    </lineage>
</organism>
<dbReference type="InterPro" id="IPR008334">
    <property type="entry name" value="5'-Nucleotdase_C"/>
</dbReference>
<dbReference type="eggNOG" id="COG0737">
    <property type="taxonomic scope" value="Bacteria"/>
</dbReference>
<name>A0A160M7P6_9BACI</name>
<dbReference type="GO" id="GO:0030288">
    <property type="term" value="C:outer membrane-bounded periplasmic space"/>
    <property type="evidence" value="ECO:0007669"/>
    <property type="project" value="TreeGrafter"/>
</dbReference>
<dbReference type="InterPro" id="IPR004843">
    <property type="entry name" value="Calcineurin-like_PHP"/>
</dbReference>
<feature type="chain" id="PRO_5039430181" evidence="13">
    <location>
        <begin position="40"/>
        <end position="1188"/>
    </location>
</feature>
<evidence type="ECO:0000256" key="2">
    <source>
        <dbReference type="ARBA" id="ARBA00001730"/>
    </source>
</evidence>
<keyword evidence="10" id="KW-0378">Hydrolase</keyword>
<dbReference type="SUPFAM" id="SSF55816">
    <property type="entry name" value="5'-nucleotidase (syn. UDP-sugar hydrolase), C-terminal domain"/>
    <property type="match status" value="2"/>
</dbReference>
<feature type="domain" description="5'-Nucleotidase C-terminal" evidence="15">
    <location>
        <begin position="1002"/>
        <end position="1149"/>
    </location>
</feature>
<dbReference type="Pfam" id="PF02872">
    <property type="entry name" value="5_nucleotid_C"/>
    <property type="match status" value="2"/>
</dbReference>
<dbReference type="GO" id="GO:0008254">
    <property type="term" value="F:3'-nucleotidase activity"/>
    <property type="evidence" value="ECO:0007669"/>
    <property type="project" value="UniProtKB-EC"/>
</dbReference>
<dbReference type="GO" id="GO:0008663">
    <property type="term" value="F:2',3'-cyclic-nucleotide 2'-phosphodiesterase activity"/>
    <property type="evidence" value="ECO:0007669"/>
    <property type="project" value="UniProtKB-EC"/>
</dbReference>
<evidence type="ECO:0000256" key="6">
    <source>
        <dbReference type="ARBA" id="ARBA00022525"/>
    </source>
</evidence>
<evidence type="ECO:0000259" key="15">
    <source>
        <dbReference type="Pfam" id="PF02872"/>
    </source>
</evidence>
<keyword evidence="12" id="KW-0511">Multifunctional enzyme</keyword>
<gene>
    <name evidence="16" type="ORF">A361_05190</name>
</gene>
<evidence type="ECO:0000256" key="13">
    <source>
        <dbReference type="SAM" id="SignalP"/>
    </source>
</evidence>
<dbReference type="STRING" id="1196031.A361_05190"/>
<evidence type="ECO:0000256" key="9">
    <source>
        <dbReference type="ARBA" id="ARBA00022741"/>
    </source>
</evidence>
<dbReference type="PROSITE" id="PS00786">
    <property type="entry name" value="5_NUCLEOTIDASE_2"/>
    <property type="match status" value="2"/>
</dbReference>
<dbReference type="NCBIfam" id="NF006938">
    <property type="entry name" value="PRK09420.1"/>
    <property type="match status" value="1"/>
</dbReference>
<dbReference type="GO" id="GO:0009166">
    <property type="term" value="P:nucleotide catabolic process"/>
    <property type="evidence" value="ECO:0007669"/>
    <property type="project" value="InterPro"/>
</dbReference>
<dbReference type="GO" id="GO:0008253">
    <property type="term" value="F:5'-nucleotidase activity"/>
    <property type="evidence" value="ECO:0007669"/>
    <property type="project" value="TreeGrafter"/>
</dbReference>
<comment type="catalytic activity">
    <reaction evidence="2">
        <text>a nucleoside 2',3'-cyclic phosphate + H2O = a nucleoside 3'-phosphate + H(+)</text>
        <dbReference type="Rhea" id="RHEA:19621"/>
        <dbReference type="ChEBI" id="CHEBI:15377"/>
        <dbReference type="ChEBI" id="CHEBI:15378"/>
        <dbReference type="ChEBI" id="CHEBI:66949"/>
        <dbReference type="ChEBI" id="CHEBI:66954"/>
        <dbReference type="EC" id="3.1.4.16"/>
    </reaction>
</comment>
<evidence type="ECO:0000256" key="11">
    <source>
        <dbReference type="ARBA" id="ARBA00023088"/>
    </source>
</evidence>
<comment type="catalytic activity">
    <reaction evidence="1">
        <text>a ribonucleoside 3'-phosphate + H2O = a ribonucleoside + phosphate</text>
        <dbReference type="Rhea" id="RHEA:10144"/>
        <dbReference type="ChEBI" id="CHEBI:13197"/>
        <dbReference type="ChEBI" id="CHEBI:15377"/>
        <dbReference type="ChEBI" id="CHEBI:18254"/>
        <dbReference type="ChEBI" id="CHEBI:43474"/>
        <dbReference type="EC" id="3.1.3.6"/>
    </reaction>
</comment>
<comment type="cofactor">
    <cofactor evidence="3">
        <name>a divalent metal cation</name>
        <dbReference type="ChEBI" id="CHEBI:60240"/>
    </cofactor>
</comment>
<reference evidence="16 17" key="1">
    <citation type="submission" date="2016-04" db="EMBL/GenBank/DDBJ databases">
        <title>Complete genome sequence of Bacillus oceanisediminis strain 2691.</title>
        <authorList>
            <person name="Jeong H."/>
            <person name="Kim H.J."/>
            <person name="Lee D.-W."/>
        </authorList>
    </citation>
    <scope>NUCLEOTIDE SEQUENCE [LARGE SCALE GENOMIC DNA]</scope>
    <source>
        <strain evidence="16 17">2691</strain>
    </source>
</reference>
<dbReference type="KEGG" id="bon:A361_05190"/>
<keyword evidence="6" id="KW-0964">Secreted</keyword>
<dbReference type="PANTHER" id="PTHR11575">
    <property type="entry name" value="5'-NUCLEOTIDASE-RELATED"/>
    <property type="match status" value="1"/>
</dbReference>
<dbReference type="PANTHER" id="PTHR11575:SF24">
    <property type="entry name" value="5'-NUCLEOTIDASE"/>
    <property type="match status" value="1"/>
</dbReference>
<dbReference type="FunFam" id="3.60.21.10:FF:000052">
    <property type="entry name" value="Endonuclease YhcR"/>
    <property type="match status" value="1"/>
</dbReference>
<evidence type="ECO:0000256" key="10">
    <source>
        <dbReference type="ARBA" id="ARBA00022801"/>
    </source>
</evidence>
<dbReference type="Pfam" id="PF00149">
    <property type="entry name" value="Metallophos"/>
    <property type="match status" value="2"/>
</dbReference>
<dbReference type="InterPro" id="IPR036907">
    <property type="entry name" value="5'-Nucleotdase_C_sf"/>
</dbReference>
<feature type="signal peptide" evidence="13">
    <location>
        <begin position="1"/>
        <end position="39"/>
    </location>
</feature>
<sequence>MNVIILIYYNLRRCIHLKKPMRKLGKTILATTMALSVLAAPISYDSVMAAKPDHAGKPELKFSHEVSLRILGTTDIHTHLYNYDYYKDAETIEFGLAKTATLIKQARKEAKNTLLFDNGDLIQGNPLGDYKAKVDQLEDGEMHPVFKAMELLDYDAATVGNHEFNYGLEYLDEVLDDAPFPYVNANVYKDDDDNNPENDKNYFKPYKIIKKKVVDEKGRKQVIKVGVIGAVTPQITQWDKANLDGKIITKDIVKSVEANIPKMKEEGADIIIALAHSGMGDAAYAEMEENAAYDLTKVEGIDAVISGHNHKNFPGDFTDLPEVDAEKGTVNGVPFIMPGSWGNQLGVMDLTIAKVKGKWEVKDSQSSLRSIFRSYKNESGATVKESLADADPAILKAVKEEHEGTVNYVRQPVGETKADIHSYFALVKDDPSIQIVTNAQKWYIEKQLKGTPDENTPVLSAGAPFKAGGRNGASYYTYIPEGTIAIKNVADLYLYPNTVATVKIKGADVKEWLEMSAGQFNQIKDNEAGEQSLINNDFPTYNYDVIDGVTYEIDVTEPAKYDKDGKQVNADANRIKNLQYNGAPIDPDQEFIVVTNNYRASGTFPGVRNNTAVELYPDENRQAIIDYIREEQTIDPSADANWSFAPVAGGVNVTFESSPDAKDAIAEGSGIGYAGEAANGFAKYSLQFPEPKPFEVQLLGINDFHGQLDTFNSGLNAGGIEYLAAHLKQREAENPNTIMLHAGDAIGASSPVSALLQDEPTIKMLNEIGFDIGTVGNHEFDEGVDEMRRLINGGAHPKTVEKYGEFEGANFPYVAANVVDETTKEPILDPYVIKEVNGVPVGFIGIAYSDTPGIVTPSGTAGVEFTDEAEAINKYTAELKEQGVKSIVVITHNPVKSDIDGSNPQEELADIANAVDDEVDVMFGGHNHQYTNTVVDGKLLVQSYSYGTAFSDVDLTIDPVTKDIVAKKAEIVSATRDVEPVAEIKQMLDAYIADVAPILNEVIGHSSTGITREVNADGESPMGNLIADSMIAQTNTDFAFMNSGGVRAGIDAGDITWKEAFTVQPFGNDLVTLTLTGAQIKELFEQQWGSKERIMHVSGLKVTYDSSRAAGDRIVSLVKTDGTPIAAEQEYSVTVNNYMADGGDGYSALLNGKNRTVDIVDLDALISYIKEQKEVNPAVEGRITKLNK</sequence>
<evidence type="ECO:0000256" key="1">
    <source>
        <dbReference type="ARBA" id="ARBA00000527"/>
    </source>
</evidence>
<keyword evidence="9" id="KW-0547">Nucleotide-binding</keyword>
<dbReference type="CDD" id="cd07410">
    <property type="entry name" value="MPP_CpdB_N"/>
    <property type="match status" value="1"/>
</dbReference>
<evidence type="ECO:0000313" key="16">
    <source>
        <dbReference type="EMBL" id="AND38540.1"/>
    </source>
</evidence>
<evidence type="ECO:0000256" key="8">
    <source>
        <dbReference type="ARBA" id="ARBA00022729"/>
    </source>
</evidence>
<dbReference type="GO" id="GO:0046872">
    <property type="term" value="F:metal ion binding"/>
    <property type="evidence" value="ECO:0007669"/>
    <property type="project" value="UniProtKB-KW"/>
</dbReference>
<dbReference type="GO" id="GO:0008768">
    <property type="term" value="F:UDP-sugar diphosphatase activity"/>
    <property type="evidence" value="ECO:0007669"/>
    <property type="project" value="TreeGrafter"/>
</dbReference>
<evidence type="ECO:0000256" key="12">
    <source>
        <dbReference type="ARBA" id="ARBA00023268"/>
    </source>
</evidence>
<proteinExistence type="predicted"/>
<evidence type="ECO:0000256" key="7">
    <source>
        <dbReference type="ARBA" id="ARBA00022723"/>
    </source>
</evidence>
<protein>
    <submittedName>
        <fullName evidence="16">2',3'-cyclic-nucleotide 2'-phosphodiesterase</fullName>
    </submittedName>
</protein>
<feature type="domain" description="5'-Nucleotidase C-terminal" evidence="15">
    <location>
        <begin position="413"/>
        <end position="602"/>
    </location>
</feature>
<accession>A0A160M7P6</accession>
<dbReference type="PRINTS" id="PR01607">
    <property type="entry name" value="APYRASEFAMLY"/>
</dbReference>
<dbReference type="Proteomes" id="UP000077856">
    <property type="component" value="Chromosome"/>
</dbReference>
<dbReference type="InterPro" id="IPR041827">
    <property type="entry name" value="CpdB_N"/>
</dbReference>
<evidence type="ECO:0000256" key="3">
    <source>
        <dbReference type="ARBA" id="ARBA00001968"/>
    </source>
</evidence>
<feature type="domain" description="Calcineurin-like phosphoesterase" evidence="14">
    <location>
        <begin position="68"/>
        <end position="311"/>
    </location>
</feature>
<evidence type="ECO:0000256" key="4">
    <source>
        <dbReference type="ARBA" id="ARBA00004168"/>
    </source>
</evidence>
<dbReference type="FunFam" id="3.90.780.10:FF:000004">
    <property type="entry name" value="UDP-sugar hydrolase, putative"/>
    <property type="match status" value="1"/>
</dbReference>
<dbReference type="InterPro" id="IPR006179">
    <property type="entry name" value="5_nucleotidase/apyrase"/>
</dbReference>
<dbReference type="Gene3D" id="3.60.21.10">
    <property type="match status" value="2"/>
</dbReference>
<dbReference type="SUPFAM" id="SSF56300">
    <property type="entry name" value="Metallo-dependent phosphatases"/>
    <property type="match status" value="2"/>
</dbReference>
<dbReference type="InterPro" id="IPR029052">
    <property type="entry name" value="Metallo-depent_PP-like"/>
</dbReference>
<keyword evidence="8 13" id="KW-0732">Signal</keyword>
<keyword evidence="5" id="KW-0134">Cell wall</keyword>
<evidence type="ECO:0000256" key="5">
    <source>
        <dbReference type="ARBA" id="ARBA00022512"/>
    </source>
</evidence>